<comment type="similarity">
    <text evidence="2 4">Belongs to the bacterial solute-binding protein 3 family.</text>
</comment>
<dbReference type="PROSITE" id="PS01039">
    <property type="entry name" value="SBP_BACTERIAL_3"/>
    <property type="match status" value="1"/>
</dbReference>
<evidence type="ECO:0000256" key="3">
    <source>
        <dbReference type="ARBA" id="ARBA00022729"/>
    </source>
</evidence>
<proteinExistence type="inferred from homology"/>
<accession>A0A1H3HLY9</accession>
<evidence type="ECO:0000313" key="7">
    <source>
        <dbReference type="EMBL" id="SDY16487.1"/>
    </source>
</evidence>
<dbReference type="PANTHER" id="PTHR35936:SF17">
    <property type="entry name" value="ARGININE-BINDING EXTRACELLULAR PROTEIN ARTP"/>
    <property type="match status" value="1"/>
</dbReference>
<dbReference type="EMBL" id="FNPR01000001">
    <property type="protein sequence ID" value="SDY16487.1"/>
    <property type="molecule type" value="Genomic_DNA"/>
</dbReference>
<sequence>MKLKSILGTVAALALTATAATAEIKIGFAAEAYPPFTAKNAAGEWEGFEVDLKNALCAAMEEECVVVDVAWDGIIPALLAGKIDAIVASMSITAERMETINFSDKYYNTPAVLVAPKSMDIGPDSLAGKIVGVQVSTIHQNYAEKHFDGTEIKTYSTFDEHNQDLTAGRVDAVVGDSIAFADYLASAPDMEVKAELNDEEVFGPGVGVGMRKEDTGLAAKFNAAIKQIREDGTYDAIGKKFFDFDIYGG</sequence>
<dbReference type="STRING" id="576131.SAMN05444486_101522"/>
<dbReference type="GO" id="GO:0030313">
    <property type="term" value="C:cell envelope"/>
    <property type="evidence" value="ECO:0007669"/>
    <property type="project" value="UniProtKB-SubCell"/>
</dbReference>
<dbReference type="Proteomes" id="UP000199026">
    <property type="component" value="Unassembled WGS sequence"/>
</dbReference>
<gene>
    <name evidence="7" type="ORF">SAMN05444486_101522</name>
</gene>
<dbReference type="AlphaFoldDB" id="A0A1H3HLY9"/>
<protein>
    <submittedName>
        <fullName evidence="7">Amino acid ABC transporter substrate-binding protein, PAAT family</fullName>
    </submittedName>
</protein>
<evidence type="ECO:0000256" key="4">
    <source>
        <dbReference type="RuleBase" id="RU003744"/>
    </source>
</evidence>
<keyword evidence="8" id="KW-1185">Reference proteome</keyword>
<dbReference type="InterPro" id="IPR018313">
    <property type="entry name" value="SBP_3_CS"/>
</dbReference>
<organism evidence="7 8">
    <name type="scientific">Lentibacter algarum</name>
    <dbReference type="NCBI Taxonomy" id="576131"/>
    <lineage>
        <taxon>Bacteria</taxon>
        <taxon>Pseudomonadati</taxon>
        <taxon>Pseudomonadota</taxon>
        <taxon>Alphaproteobacteria</taxon>
        <taxon>Rhodobacterales</taxon>
        <taxon>Roseobacteraceae</taxon>
        <taxon>Lentibacter</taxon>
    </lineage>
</organism>
<evidence type="ECO:0000256" key="1">
    <source>
        <dbReference type="ARBA" id="ARBA00004196"/>
    </source>
</evidence>
<dbReference type="GeneID" id="78123325"/>
<dbReference type="Gene3D" id="3.40.190.10">
    <property type="entry name" value="Periplasmic binding protein-like II"/>
    <property type="match status" value="2"/>
</dbReference>
<dbReference type="SUPFAM" id="SSF53850">
    <property type="entry name" value="Periplasmic binding protein-like II"/>
    <property type="match status" value="1"/>
</dbReference>
<dbReference type="RefSeq" id="WP_089887595.1">
    <property type="nucleotide sequence ID" value="NZ_CALLJM010000011.1"/>
</dbReference>
<evidence type="ECO:0000259" key="6">
    <source>
        <dbReference type="SMART" id="SM00062"/>
    </source>
</evidence>
<evidence type="ECO:0000256" key="2">
    <source>
        <dbReference type="ARBA" id="ARBA00010333"/>
    </source>
</evidence>
<dbReference type="InterPro" id="IPR001638">
    <property type="entry name" value="Solute-binding_3/MltF_N"/>
</dbReference>
<evidence type="ECO:0000256" key="5">
    <source>
        <dbReference type="SAM" id="SignalP"/>
    </source>
</evidence>
<feature type="domain" description="Solute-binding protein family 3/N-terminal" evidence="6">
    <location>
        <begin position="23"/>
        <end position="245"/>
    </location>
</feature>
<dbReference type="SMART" id="SM00062">
    <property type="entry name" value="PBPb"/>
    <property type="match status" value="1"/>
</dbReference>
<dbReference type="OrthoDB" id="9807134at2"/>
<keyword evidence="3 5" id="KW-0732">Signal</keyword>
<name>A0A1H3HLY9_9RHOB</name>
<reference evidence="7 8" key="1">
    <citation type="submission" date="2016-10" db="EMBL/GenBank/DDBJ databases">
        <authorList>
            <person name="de Groot N.N."/>
        </authorList>
    </citation>
    <scope>NUCLEOTIDE SEQUENCE [LARGE SCALE GENOMIC DNA]</scope>
    <source>
        <strain evidence="7 8">DSM 24677</strain>
    </source>
</reference>
<dbReference type="PANTHER" id="PTHR35936">
    <property type="entry name" value="MEMBRANE-BOUND LYTIC MUREIN TRANSGLYCOSYLASE F"/>
    <property type="match status" value="1"/>
</dbReference>
<comment type="subcellular location">
    <subcellularLocation>
        <location evidence="1">Cell envelope</location>
    </subcellularLocation>
</comment>
<feature type="signal peptide" evidence="5">
    <location>
        <begin position="1"/>
        <end position="22"/>
    </location>
</feature>
<feature type="chain" id="PRO_5011604231" evidence="5">
    <location>
        <begin position="23"/>
        <end position="249"/>
    </location>
</feature>
<dbReference type="Pfam" id="PF00497">
    <property type="entry name" value="SBP_bac_3"/>
    <property type="match status" value="1"/>
</dbReference>
<evidence type="ECO:0000313" key="8">
    <source>
        <dbReference type="Proteomes" id="UP000199026"/>
    </source>
</evidence>